<accession>A0A853CUS3</accession>
<dbReference type="GO" id="GO:0016020">
    <property type="term" value="C:membrane"/>
    <property type="evidence" value="ECO:0007669"/>
    <property type="project" value="TreeGrafter"/>
</dbReference>
<feature type="transmembrane region" description="Helical" evidence="2">
    <location>
        <begin position="257"/>
        <end position="273"/>
    </location>
</feature>
<dbReference type="InterPro" id="IPR002656">
    <property type="entry name" value="Acyl_transf_3_dom"/>
</dbReference>
<feature type="compositionally biased region" description="Low complexity" evidence="1">
    <location>
        <begin position="396"/>
        <end position="406"/>
    </location>
</feature>
<dbReference type="InterPro" id="IPR050879">
    <property type="entry name" value="Acyltransferase_3"/>
</dbReference>
<feature type="region of interest" description="Disordered" evidence="1">
    <location>
        <begin position="394"/>
        <end position="414"/>
    </location>
</feature>
<feature type="transmembrane region" description="Helical" evidence="2">
    <location>
        <begin position="335"/>
        <end position="356"/>
    </location>
</feature>
<feature type="domain" description="Acyltransferase 3" evidence="3">
    <location>
        <begin position="20"/>
        <end position="353"/>
    </location>
</feature>
<feature type="transmembrane region" description="Helical" evidence="2">
    <location>
        <begin position="20"/>
        <end position="38"/>
    </location>
</feature>
<feature type="transmembrane region" description="Helical" evidence="2">
    <location>
        <begin position="232"/>
        <end position="250"/>
    </location>
</feature>
<evidence type="ECO:0000313" key="4">
    <source>
        <dbReference type="EMBL" id="NYJ22335.1"/>
    </source>
</evidence>
<feature type="transmembrane region" description="Helical" evidence="2">
    <location>
        <begin position="94"/>
        <end position="114"/>
    </location>
</feature>
<dbReference type="RefSeq" id="WP_179604392.1">
    <property type="nucleotide sequence ID" value="NZ_BAABEH010000001.1"/>
</dbReference>
<evidence type="ECO:0000259" key="3">
    <source>
        <dbReference type="Pfam" id="PF01757"/>
    </source>
</evidence>
<feature type="transmembrane region" description="Helical" evidence="2">
    <location>
        <begin position="179"/>
        <end position="195"/>
    </location>
</feature>
<dbReference type="GO" id="GO:0016747">
    <property type="term" value="F:acyltransferase activity, transferring groups other than amino-acyl groups"/>
    <property type="evidence" value="ECO:0007669"/>
    <property type="project" value="InterPro"/>
</dbReference>
<gene>
    <name evidence="4" type="ORF">HNR13_000622</name>
</gene>
<keyword evidence="2" id="KW-1133">Transmembrane helix</keyword>
<protein>
    <submittedName>
        <fullName evidence="4">Peptidoglycan/LPS O-acetylase OafA/YrhL</fullName>
    </submittedName>
</protein>
<reference evidence="4 5" key="1">
    <citation type="submission" date="2020-07" db="EMBL/GenBank/DDBJ databases">
        <title>Sequencing the genomes of 1000 actinobacteria strains.</title>
        <authorList>
            <person name="Klenk H.-P."/>
        </authorList>
    </citation>
    <scope>NUCLEOTIDE SEQUENCE [LARGE SCALE GENOMIC DNA]</scope>
    <source>
        <strain evidence="4 5">DSM 15165</strain>
    </source>
</reference>
<feature type="transmembrane region" description="Helical" evidence="2">
    <location>
        <begin position="200"/>
        <end position="217"/>
    </location>
</feature>
<proteinExistence type="predicted"/>
<evidence type="ECO:0000256" key="1">
    <source>
        <dbReference type="SAM" id="MobiDB-lite"/>
    </source>
</evidence>
<evidence type="ECO:0000256" key="2">
    <source>
        <dbReference type="SAM" id="Phobius"/>
    </source>
</evidence>
<organism evidence="4 5">
    <name type="scientific">Leifsonia shinshuensis</name>
    <dbReference type="NCBI Taxonomy" id="150026"/>
    <lineage>
        <taxon>Bacteria</taxon>
        <taxon>Bacillati</taxon>
        <taxon>Actinomycetota</taxon>
        <taxon>Actinomycetes</taxon>
        <taxon>Micrococcales</taxon>
        <taxon>Microbacteriaceae</taxon>
        <taxon>Leifsonia</taxon>
    </lineage>
</organism>
<dbReference type="Proteomes" id="UP000578352">
    <property type="component" value="Unassembled WGS sequence"/>
</dbReference>
<feature type="transmembrane region" description="Helical" evidence="2">
    <location>
        <begin position="58"/>
        <end position="74"/>
    </location>
</feature>
<evidence type="ECO:0000313" key="5">
    <source>
        <dbReference type="Proteomes" id="UP000578352"/>
    </source>
</evidence>
<dbReference type="Pfam" id="PF01757">
    <property type="entry name" value="Acyl_transf_3"/>
    <property type="match status" value="1"/>
</dbReference>
<dbReference type="GO" id="GO:0009103">
    <property type="term" value="P:lipopolysaccharide biosynthetic process"/>
    <property type="evidence" value="ECO:0007669"/>
    <property type="project" value="TreeGrafter"/>
</dbReference>
<dbReference type="PANTHER" id="PTHR23028">
    <property type="entry name" value="ACETYLTRANSFERASE"/>
    <property type="match status" value="1"/>
</dbReference>
<keyword evidence="2" id="KW-0812">Transmembrane</keyword>
<dbReference type="PANTHER" id="PTHR23028:SF53">
    <property type="entry name" value="ACYL_TRANSF_3 DOMAIN-CONTAINING PROTEIN"/>
    <property type="match status" value="1"/>
</dbReference>
<keyword evidence="2" id="KW-0472">Membrane</keyword>
<dbReference type="EMBL" id="JACCFL010000001">
    <property type="protein sequence ID" value="NYJ22335.1"/>
    <property type="molecule type" value="Genomic_DNA"/>
</dbReference>
<comment type="caution">
    <text evidence="4">The sequence shown here is derived from an EMBL/GenBank/DDBJ whole genome shotgun (WGS) entry which is preliminary data.</text>
</comment>
<dbReference type="AlphaFoldDB" id="A0A853CUS3"/>
<name>A0A853CUS3_9MICO</name>
<sequence>MLSTDPVRTISSALRGHDNALGLIRLVLALSVLVSHTWPLGGYGHDPGTGITHGQASLGSLAVAGFFAISGYLITKSGMSADILQFMWRRTLRIFPAFLLVLLLTAFVLGPVIWTLDGHTLPAYFAHSPSSPWHYLGSNWNLHVSTWGILDIFQHSTPYGRATDSSVINGSMWTLGHEWDCYMIVAALVLAGVLIKAKPVVVAVAAVIFAGQIVQLVKPGAMGVVFPPLGDGWFLTLAYPFMVGAVFAVYSRSIPMNARFGVVAGVVLAWTLLTGGYPVVGVPAGVYFVLWAGSAIPGRIRRVGQVNDISYGVYLFAFPVQQTLAYVGLTRLGPAVMIVVASAIVLGIAWLSWRFVERPAMSLKGWGPGRGIAYWVNRVRPLKAVPVFGRPTTQHGAAGDAVQAAGGHEERVPV</sequence>